<gene>
    <name evidence="2" type="ORF">SAMN04489842_2616</name>
</gene>
<dbReference type="STRING" id="1095778.SAMN04489842_2616"/>
<organism evidence="2 3">
    <name type="scientific">Natronobacterium texcoconense</name>
    <dbReference type="NCBI Taxonomy" id="1095778"/>
    <lineage>
        <taxon>Archaea</taxon>
        <taxon>Methanobacteriati</taxon>
        <taxon>Methanobacteriota</taxon>
        <taxon>Stenosarchaea group</taxon>
        <taxon>Halobacteria</taxon>
        <taxon>Halobacteriales</taxon>
        <taxon>Natrialbaceae</taxon>
        <taxon>Natronobacterium</taxon>
    </lineage>
</organism>
<proteinExistence type="predicted"/>
<sequence length="51" mass="5766">MVNASIGNLYVFPDLFPILVWPPTIATLIVVSLLTYESHQQYADERTVVTE</sequence>
<name>A0A1H1GUE8_NATTX</name>
<keyword evidence="1" id="KW-0472">Membrane</keyword>
<keyword evidence="3" id="KW-1185">Reference proteome</keyword>
<evidence type="ECO:0000256" key="1">
    <source>
        <dbReference type="SAM" id="Phobius"/>
    </source>
</evidence>
<dbReference type="AlphaFoldDB" id="A0A1H1GUE8"/>
<keyword evidence="1" id="KW-0812">Transmembrane</keyword>
<dbReference type="Proteomes" id="UP000198848">
    <property type="component" value="Unassembled WGS sequence"/>
</dbReference>
<protein>
    <submittedName>
        <fullName evidence="2">Uncharacterized protein</fullName>
    </submittedName>
</protein>
<feature type="transmembrane region" description="Helical" evidence="1">
    <location>
        <begin position="15"/>
        <end position="36"/>
    </location>
</feature>
<reference evidence="3" key="1">
    <citation type="submission" date="2016-10" db="EMBL/GenBank/DDBJ databases">
        <authorList>
            <person name="Varghese N."/>
            <person name="Submissions S."/>
        </authorList>
    </citation>
    <scope>NUCLEOTIDE SEQUENCE [LARGE SCALE GENOMIC DNA]</scope>
    <source>
        <strain evidence="3">DSM 24767</strain>
    </source>
</reference>
<accession>A0A1H1GUE8</accession>
<keyword evidence="1" id="KW-1133">Transmembrane helix</keyword>
<evidence type="ECO:0000313" key="3">
    <source>
        <dbReference type="Proteomes" id="UP000198848"/>
    </source>
</evidence>
<dbReference type="EMBL" id="FNLC01000002">
    <property type="protein sequence ID" value="SDR16769.1"/>
    <property type="molecule type" value="Genomic_DNA"/>
</dbReference>
<evidence type="ECO:0000313" key="2">
    <source>
        <dbReference type="EMBL" id="SDR16769.1"/>
    </source>
</evidence>